<dbReference type="PROSITE" id="PS51257">
    <property type="entry name" value="PROKAR_LIPOPROTEIN"/>
    <property type="match status" value="1"/>
</dbReference>
<dbReference type="STRING" id="1123265.GCA_000686625_04881"/>
<dbReference type="SUPFAM" id="SSF50965">
    <property type="entry name" value="Galactose oxidase, central domain"/>
    <property type="match status" value="1"/>
</dbReference>
<dbReference type="AlphaFoldDB" id="A0A4U9U591"/>
<reference evidence="1 2" key="1">
    <citation type="submission" date="2019-05" db="EMBL/GenBank/DDBJ databases">
        <authorList>
            <consortium name="Pathogen Informatics"/>
        </authorList>
    </citation>
    <scope>NUCLEOTIDE SEQUENCE [LARGE SCALE GENOMIC DNA]</scope>
    <source>
        <strain evidence="1 2">NCTC11429</strain>
    </source>
</reference>
<accession>A0A4U9U591</accession>
<dbReference type="EMBL" id="LR590484">
    <property type="protein sequence ID" value="VTR28105.1"/>
    <property type="molecule type" value="Genomic_DNA"/>
</dbReference>
<dbReference type="GeneID" id="78460952"/>
<dbReference type="InterPro" id="IPR011043">
    <property type="entry name" value="Gal_Oxase/kelch_b-propeller"/>
</dbReference>
<sequence length="519" mass="59604">MGNFKKYICLLGLIIFMGACKTEKIEIAPKIINEAILSIRDKEISMTYQISSLGYTRSGVRYYKKDNPSQGKTIEAFRTDDIFHLTLDDLEPESTYILIPFIEYNGNIVESEQKKEITTTALFPEDFTLFWPNTKAEYDETGQFKTVVEGKNLNNINLRDIKFLFGMDTLHMDYPIATKNGTYQINLTGYYPYRDGSYMLRVIYKEKEIIGQAIDFIYTGKILAIGLKKTNWRTNYPSICNDQIYYFWSNSVSQFDPETSRLQNIAHIPDTMGAIPPRSVSLGNRIFFLAQPVSHILPSLEPDPFNGYELFCQSFDVEKREFSKYFFGRPQITEAHGYSKLAIFVHNNAVYQTYTLTLNSRGIKNIVAKYNPDLDKFEEIATFDINFSSDCFVSVKGKLYALGVTNVFDQGFNIGYTLTIYAVDANNFKLTELYRAGTTNQTYPYAPAGVLNYKDDILLALDVDNFMIYNLAKNTLSPVHLSTNVNHMYFGGMFTYKNKYYLNADLNFLEGSIYEMSIQ</sequence>
<evidence type="ECO:0000313" key="1">
    <source>
        <dbReference type="EMBL" id="VTR28105.1"/>
    </source>
</evidence>
<dbReference type="KEGG" id="stha:NCTC11429_00118"/>
<dbReference type="RefSeq" id="WP_028071432.1">
    <property type="nucleotide sequence ID" value="NZ_JBPFQZ010000001.1"/>
</dbReference>
<dbReference type="Proteomes" id="UP000308196">
    <property type="component" value="Chromosome"/>
</dbReference>
<gene>
    <name evidence="1" type="ORF">NCTC11429_00118</name>
</gene>
<evidence type="ECO:0000313" key="2">
    <source>
        <dbReference type="Proteomes" id="UP000308196"/>
    </source>
</evidence>
<proteinExistence type="predicted"/>
<name>A0A4U9U591_9SPHI</name>
<dbReference type="InterPro" id="IPR015915">
    <property type="entry name" value="Kelch-typ_b-propeller"/>
</dbReference>
<protein>
    <submittedName>
        <fullName evidence="1">Uncharacterized protein</fullName>
    </submittedName>
</protein>
<organism evidence="1 2">
    <name type="scientific">Sphingobacterium thalpophilum</name>
    <dbReference type="NCBI Taxonomy" id="259"/>
    <lineage>
        <taxon>Bacteria</taxon>
        <taxon>Pseudomonadati</taxon>
        <taxon>Bacteroidota</taxon>
        <taxon>Sphingobacteriia</taxon>
        <taxon>Sphingobacteriales</taxon>
        <taxon>Sphingobacteriaceae</taxon>
        <taxon>Sphingobacterium</taxon>
    </lineage>
</organism>
<dbReference type="Gene3D" id="2.120.10.80">
    <property type="entry name" value="Kelch-type beta propeller"/>
    <property type="match status" value="1"/>
</dbReference>